<protein>
    <recommendedName>
        <fullName evidence="3">N-acetyltransferase domain-containing protein</fullName>
    </recommendedName>
</protein>
<dbReference type="PROSITE" id="PS51186">
    <property type="entry name" value="GNAT"/>
    <property type="match status" value="1"/>
</dbReference>
<dbReference type="InterPro" id="IPR016181">
    <property type="entry name" value="Acyl_CoA_acyltransferase"/>
</dbReference>
<evidence type="ECO:0000256" key="2">
    <source>
        <dbReference type="ARBA" id="ARBA00023315"/>
    </source>
</evidence>
<proteinExistence type="predicted"/>
<comment type="caution">
    <text evidence="4">The sequence shown here is derived from an EMBL/GenBank/DDBJ whole genome shotgun (WGS) entry which is preliminary data.</text>
</comment>
<dbReference type="CDD" id="cd04301">
    <property type="entry name" value="NAT_SF"/>
    <property type="match status" value="1"/>
</dbReference>
<name>A0ABP7UBQ4_9BACT</name>
<organism evidence="4 5">
    <name type="scientific">Hymenobacter glaciei</name>
    <dbReference type="NCBI Taxonomy" id="877209"/>
    <lineage>
        <taxon>Bacteria</taxon>
        <taxon>Pseudomonadati</taxon>
        <taxon>Bacteroidota</taxon>
        <taxon>Cytophagia</taxon>
        <taxon>Cytophagales</taxon>
        <taxon>Hymenobacteraceae</taxon>
        <taxon>Hymenobacter</taxon>
    </lineage>
</organism>
<evidence type="ECO:0000256" key="1">
    <source>
        <dbReference type="ARBA" id="ARBA00022679"/>
    </source>
</evidence>
<dbReference type="InterPro" id="IPR050832">
    <property type="entry name" value="Bact_Acetyltransf"/>
</dbReference>
<dbReference type="Gene3D" id="3.40.630.30">
    <property type="match status" value="1"/>
</dbReference>
<dbReference type="Pfam" id="PF00583">
    <property type="entry name" value="Acetyltransf_1"/>
    <property type="match status" value="1"/>
</dbReference>
<keyword evidence="1" id="KW-0808">Transferase</keyword>
<sequence>MVAPLLPIPLMHPAATIQPPRTSTEWDAYYALRYAVLRAPWQQPPGSERVPADEEPGTIHALLLDDATPAAALAVGMLQPTGPTQGQIRFMAVAPEAAGTGLGRQVVAHLEVEARAVGIAEVVLHSREAVVGFYEKLGYVLVEPSHTLFGVIPHFLMRKEL</sequence>
<feature type="domain" description="N-acetyltransferase" evidence="3">
    <location>
        <begin position="15"/>
        <end position="161"/>
    </location>
</feature>
<dbReference type="PANTHER" id="PTHR43877">
    <property type="entry name" value="AMINOALKYLPHOSPHONATE N-ACETYLTRANSFERASE-RELATED-RELATED"/>
    <property type="match status" value="1"/>
</dbReference>
<evidence type="ECO:0000313" key="5">
    <source>
        <dbReference type="Proteomes" id="UP001501469"/>
    </source>
</evidence>
<dbReference type="InterPro" id="IPR000182">
    <property type="entry name" value="GNAT_dom"/>
</dbReference>
<accession>A0ABP7UBQ4</accession>
<dbReference type="Proteomes" id="UP001501469">
    <property type="component" value="Unassembled WGS sequence"/>
</dbReference>
<gene>
    <name evidence="4" type="ORF">GCM10022409_27150</name>
</gene>
<dbReference type="EMBL" id="BAABDK010000021">
    <property type="protein sequence ID" value="GAA4039909.1"/>
    <property type="molecule type" value="Genomic_DNA"/>
</dbReference>
<evidence type="ECO:0000313" key="4">
    <source>
        <dbReference type="EMBL" id="GAA4039909.1"/>
    </source>
</evidence>
<reference evidence="5" key="1">
    <citation type="journal article" date="2019" name="Int. J. Syst. Evol. Microbiol.">
        <title>The Global Catalogue of Microorganisms (GCM) 10K type strain sequencing project: providing services to taxonomists for standard genome sequencing and annotation.</title>
        <authorList>
            <consortium name="The Broad Institute Genomics Platform"/>
            <consortium name="The Broad Institute Genome Sequencing Center for Infectious Disease"/>
            <person name="Wu L."/>
            <person name="Ma J."/>
        </authorList>
    </citation>
    <scope>NUCLEOTIDE SEQUENCE [LARGE SCALE GENOMIC DNA]</scope>
    <source>
        <strain evidence="5">JCM 17225</strain>
    </source>
</reference>
<evidence type="ECO:0000259" key="3">
    <source>
        <dbReference type="PROSITE" id="PS51186"/>
    </source>
</evidence>
<keyword evidence="5" id="KW-1185">Reference proteome</keyword>
<dbReference type="SUPFAM" id="SSF55729">
    <property type="entry name" value="Acyl-CoA N-acyltransferases (Nat)"/>
    <property type="match status" value="1"/>
</dbReference>
<keyword evidence="2" id="KW-0012">Acyltransferase</keyword>